<name>A0ABM4DDI2_HYDVU</name>
<reference evidence="2" key="1">
    <citation type="submission" date="2025-08" db="UniProtKB">
        <authorList>
            <consortium name="RefSeq"/>
        </authorList>
    </citation>
    <scope>IDENTIFICATION</scope>
</reference>
<gene>
    <name evidence="2" type="primary">LOC136090196</name>
</gene>
<dbReference type="Proteomes" id="UP001652625">
    <property type="component" value="Chromosome 13"/>
</dbReference>
<dbReference type="GeneID" id="136090196"/>
<organism evidence="1 2">
    <name type="scientific">Hydra vulgaris</name>
    <name type="common">Hydra</name>
    <name type="synonym">Hydra attenuata</name>
    <dbReference type="NCBI Taxonomy" id="6087"/>
    <lineage>
        <taxon>Eukaryota</taxon>
        <taxon>Metazoa</taxon>
        <taxon>Cnidaria</taxon>
        <taxon>Hydrozoa</taxon>
        <taxon>Hydroidolina</taxon>
        <taxon>Anthoathecata</taxon>
        <taxon>Aplanulata</taxon>
        <taxon>Hydridae</taxon>
        <taxon>Hydra</taxon>
    </lineage>
</organism>
<accession>A0ABM4DDI2</accession>
<evidence type="ECO:0000313" key="2">
    <source>
        <dbReference type="RefSeq" id="XP_065672464.1"/>
    </source>
</evidence>
<keyword evidence="1" id="KW-1185">Reference proteome</keyword>
<protein>
    <submittedName>
        <fullName evidence="2">Uncharacterized protein LOC136090196</fullName>
    </submittedName>
</protein>
<proteinExistence type="predicted"/>
<sequence>MDIFNSVVHVGIDGGQGSLKIVMNMFDPSVLDFQPKNQNKYLISFIFYILSKQYLKLFSIIKGHDGKYLCCYCDGPMDEKEVLRTFGSLADEFKKYQFDNKPRIQMQYCKNVIYPCLLDEKLTEEIINIIPPPDYHIYEHHVSKIIDILFTYKSLKEFLEKKTIIRHGYNGGGFDGPNCAKVSSSLDEMTLYSPIEYLECIETIRRFKEVAECCFGMKLDISYKEKIDKFVESVLHLKVYVYDVFAMKISLGWKFHIIRFHLKEYLERQKILLGITSEQTSEAVHKNLNKTLKRFVLSEKNVHYSEKLRAIVVEYS</sequence>
<evidence type="ECO:0000313" key="1">
    <source>
        <dbReference type="Proteomes" id="UP001652625"/>
    </source>
</evidence>
<dbReference type="RefSeq" id="XP_065672464.1">
    <property type="nucleotide sequence ID" value="XM_065816392.1"/>
</dbReference>